<feature type="compositionally biased region" description="Low complexity" evidence="1">
    <location>
        <begin position="215"/>
        <end position="232"/>
    </location>
</feature>
<reference evidence="2 3" key="1">
    <citation type="journal article" date="2021" name="Sci. Rep.">
        <title>Genome sequencing of the multicellular alga Astrephomene provides insights into convergent evolution of germ-soma differentiation.</title>
        <authorList>
            <person name="Yamashita S."/>
            <person name="Yamamoto K."/>
            <person name="Matsuzaki R."/>
            <person name="Suzuki S."/>
            <person name="Yamaguchi H."/>
            <person name="Hirooka S."/>
            <person name="Minakuchi Y."/>
            <person name="Miyagishima S."/>
            <person name="Kawachi M."/>
            <person name="Toyoda A."/>
            <person name="Nozaki H."/>
        </authorList>
    </citation>
    <scope>NUCLEOTIDE SEQUENCE [LARGE SCALE GENOMIC DNA]</scope>
    <source>
        <strain evidence="2 3">NIES-4017</strain>
    </source>
</reference>
<dbReference type="Proteomes" id="UP001054857">
    <property type="component" value="Unassembled WGS sequence"/>
</dbReference>
<keyword evidence="3" id="KW-1185">Reference proteome</keyword>
<dbReference type="EMBL" id="BMAR01000029">
    <property type="protein sequence ID" value="GFR49281.1"/>
    <property type="molecule type" value="Genomic_DNA"/>
</dbReference>
<feature type="non-terminal residue" evidence="2">
    <location>
        <position position="1"/>
    </location>
</feature>
<name>A0AAD3HQJ7_9CHLO</name>
<accession>A0AAD3HQJ7</accession>
<evidence type="ECO:0000256" key="1">
    <source>
        <dbReference type="SAM" id="MobiDB-lite"/>
    </source>
</evidence>
<feature type="region of interest" description="Disordered" evidence="1">
    <location>
        <begin position="130"/>
        <end position="150"/>
    </location>
</feature>
<proteinExistence type="predicted"/>
<dbReference type="AlphaFoldDB" id="A0AAD3HQJ7"/>
<protein>
    <submittedName>
        <fullName evidence="2">Uncharacterized protein</fullName>
    </submittedName>
</protein>
<feature type="region of interest" description="Disordered" evidence="1">
    <location>
        <begin position="275"/>
        <end position="325"/>
    </location>
</feature>
<comment type="caution">
    <text evidence="2">The sequence shown here is derived from an EMBL/GenBank/DDBJ whole genome shotgun (WGS) entry which is preliminary data.</text>
</comment>
<feature type="region of interest" description="Disordered" evidence="1">
    <location>
        <begin position="183"/>
        <end position="263"/>
    </location>
</feature>
<feature type="region of interest" description="Disordered" evidence="1">
    <location>
        <begin position="528"/>
        <end position="589"/>
    </location>
</feature>
<feature type="compositionally biased region" description="Low complexity" evidence="1">
    <location>
        <begin position="528"/>
        <end position="541"/>
    </location>
</feature>
<feature type="region of interest" description="Disordered" evidence="1">
    <location>
        <begin position="490"/>
        <end position="514"/>
    </location>
</feature>
<evidence type="ECO:0000313" key="3">
    <source>
        <dbReference type="Proteomes" id="UP001054857"/>
    </source>
</evidence>
<feature type="compositionally biased region" description="Acidic residues" evidence="1">
    <location>
        <begin position="276"/>
        <end position="291"/>
    </location>
</feature>
<evidence type="ECO:0000313" key="2">
    <source>
        <dbReference type="EMBL" id="GFR49281.1"/>
    </source>
</evidence>
<feature type="compositionally biased region" description="Low complexity" evidence="1">
    <location>
        <begin position="183"/>
        <end position="193"/>
    </location>
</feature>
<organism evidence="2 3">
    <name type="scientific">Astrephomene gubernaculifera</name>
    <dbReference type="NCBI Taxonomy" id="47775"/>
    <lineage>
        <taxon>Eukaryota</taxon>
        <taxon>Viridiplantae</taxon>
        <taxon>Chlorophyta</taxon>
        <taxon>core chlorophytes</taxon>
        <taxon>Chlorophyceae</taxon>
        <taxon>CS clade</taxon>
        <taxon>Chlamydomonadales</taxon>
        <taxon>Astrephomenaceae</taxon>
        <taxon>Astrephomene</taxon>
    </lineage>
</organism>
<feature type="compositionally biased region" description="Basic and acidic residues" evidence="1">
    <location>
        <begin position="542"/>
        <end position="552"/>
    </location>
</feature>
<feature type="non-terminal residue" evidence="2">
    <location>
        <position position="589"/>
    </location>
</feature>
<feature type="compositionally biased region" description="Low complexity" evidence="1">
    <location>
        <begin position="312"/>
        <end position="325"/>
    </location>
</feature>
<sequence length="589" mass="58555">SCRPNEEPRLLPWSEALQEAGVPQAAAWPDMLLSTSGPLVLVTDVVHGPTITLCCPPGLRNLLNGGVVRLGARMAGGRSALGPVVLFPGVAVSPATATAEAGAAAAAEAAAVAAADQPGSLTPAEAPAATLRTAPSLPTAVPVTPRNETAPDLPARIAQATAFALGLLCASLHADARSASPSPAAHAAVHAEPGSNAIPVSPHGMQRQHPHRPSPHQQNHQQQQQQLSRSPRAVLSTSPLSALSPRGTASPMQAARVAREEFRARSPPCPFRFAVVDEEDEEDADAEEDDEVSAREDSEDAACKGGYRWSRGPGSSGAASSAEAALEPGHAPNVLSGAPAGAAANAAAGPAAAAGSPLPPNSKVLWSRSFSLEAPRGGLLHSCFLLAPELSAQLLVQLSAMPGGAAAVACASASASPAEKKSLLASLASSPLTPPLAQRLKQEAAREASGSVAVPEEGAAAQADTLAAHTSLAVALSAYLGPSRLSSMRRGSLQRHGVGSSGGGGGGGGDAHEVPAATAVGASELAAAAETGAEAGVGPAEGTERGAHKPEGGVEEAVVGGSRPMGRHEADVPVATSGATAAAERVEEG</sequence>
<feature type="compositionally biased region" description="Gly residues" evidence="1">
    <location>
        <begin position="499"/>
        <end position="509"/>
    </location>
</feature>
<gene>
    <name evidence="2" type="ORF">Agub_g11289</name>
</gene>